<accession>A0ABV8ES16</accession>
<comment type="caution">
    <text evidence="6">The sequence shown here is derived from an EMBL/GenBank/DDBJ whole genome shotgun (WGS) entry which is preliminary data.</text>
</comment>
<sequence length="405" mass="44458">MAHTRAGRPVLLLVTSRRRRFTRHLLERPDIGTVLLCTGATAGTVPDGVPCFVIDEDRPLAGEVTRYKKWAAGLGAVPTHFCNPDETLQPLTHRFAAFAGLPHMTRDQVRLVTDKVAMKELFAAAGLPAARWRAVTSAQEVRAFADRHGWPVVVKPAVSGSSVDVWRFHAHEMTSAARIMAVRPRRRWIVEEHVAGTEHQLCALVHRGEVQDAFVAVNPAPMLETLEGAMNADITLAPSEPKPLEPRKVAQRISDALGYRDGYLHAEFFLRPDGSHVMGEIAARLSGAWLPENHGLSHGFDMLAAVADVYVGRRPKLAYTLDRSVGDLLLPARRGRVLDISPIEDLLSLPGVISGEVTASVGDRLEPARASNACTGYLHIAGRDSKEVRERMENALSEYRLVTTE</sequence>
<evidence type="ECO:0000256" key="1">
    <source>
        <dbReference type="ARBA" id="ARBA00022598"/>
    </source>
</evidence>
<keyword evidence="2 4" id="KW-0547">Nucleotide-binding</keyword>
<name>A0ABV8ES16_9ACTN</name>
<gene>
    <name evidence="6" type="ORF">ACFOYY_03410</name>
</gene>
<dbReference type="SMART" id="SM01209">
    <property type="entry name" value="GARS_A"/>
    <property type="match status" value="1"/>
</dbReference>
<proteinExistence type="predicted"/>
<dbReference type="InterPro" id="IPR011095">
    <property type="entry name" value="Dala_Dala_lig_C"/>
</dbReference>
<dbReference type="InterPro" id="IPR011761">
    <property type="entry name" value="ATP-grasp"/>
</dbReference>
<evidence type="ECO:0000256" key="4">
    <source>
        <dbReference type="PROSITE-ProRule" id="PRU00409"/>
    </source>
</evidence>
<dbReference type="EMBL" id="JBHSBC010000002">
    <property type="protein sequence ID" value="MFC3979152.1"/>
    <property type="molecule type" value="Genomic_DNA"/>
</dbReference>
<dbReference type="Pfam" id="PF18603">
    <property type="entry name" value="LAL_C2"/>
    <property type="match status" value="1"/>
</dbReference>
<dbReference type="Pfam" id="PF07478">
    <property type="entry name" value="Dala_Dala_lig_C"/>
    <property type="match status" value="1"/>
</dbReference>
<protein>
    <submittedName>
        <fullName evidence="6">ATP-grasp domain-containing protein</fullName>
    </submittedName>
</protein>
<evidence type="ECO:0000256" key="3">
    <source>
        <dbReference type="ARBA" id="ARBA00022840"/>
    </source>
</evidence>
<feature type="domain" description="ATP-grasp" evidence="5">
    <location>
        <begin position="119"/>
        <end position="311"/>
    </location>
</feature>
<dbReference type="PROSITE" id="PS50975">
    <property type="entry name" value="ATP_GRASP"/>
    <property type="match status" value="1"/>
</dbReference>
<evidence type="ECO:0000313" key="6">
    <source>
        <dbReference type="EMBL" id="MFC3979152.1"/>
    </source>
</evidence>
<evidence type="ECO:0000259" key="5">
    <source>
        <dbReference type="PROSITE" id="PS50975"/>
    </source>
</evidence>
<reference evidence="7" key="1">
    <citation type="journal article" date="2019" name="Int. J. Syst. Evol. Microbiol.">
        <title>The Global Catalogue of Microorganisms (GCM) 10K type strain sequencing project: providing services to taxonomists for standard genome sequencing and annotation.</title>
        <authorList>
            <consortium name="The Broad Institute Genomics Platform"/>
            <consortium name="The Broad Institute Genome Sequencing Center for Infectious Disease"/>
            <person name="Wu L."/>
            <person name="Ma J."/>
        </authorList>
    </citation>
    <scope>NUCLEOTIDE SEQUENCE [LARGE SCALE GENOMIC DNA]</scope>
    <source>
        <strain evidence="7">TBRC 7912</strain>
    </source>
</reference>
<dbReference type="InterPro" id="IPR040570">
    <property type="entry name" value="LAL_C2"/>
</dbReference>
<dbReference type="SUPFAM" id="SSF56059">
    <property type="entry name" value="Glutathione synthetase ATP-binding domain-like"/>
    <property type="match status" value="1"/>
</dbReference>
<dbReference type="Proteomes" id="UP001595698">
    <property type="component" value="Unassembled WGS sequence"/>
</dbReference>
<organism evidence="6 7">
    <name type="scientific">Streptosporangium jomthongense</name>
    <dbReference type="NCBI Taxonomy" id="1193683"/>
    <lineage>
        <taxon>Bacteria</taxon>
        <taxon>Bacillati</taxon>
        <taxon>Actinomycetota</taxon>
        <taxon>Actinomycetes</taxon>
        <taxon>Streptosporangiales</taxon>
        <taxon>Streptosporangiaceae</taxon>
        <taxon>Streptosporangium</taxon>
    </lineage>
</organism>
<evidence type="ECO:0000313" key="7">
    <source>
        <dbReference type="Proteomes" id="UP001595698"/>
    </source>
</evidence>
<dbReference type="Gene3D" id="3.30.1490.20">
    <property type="entry name" value="ATP-grasp fold, A domain"/>
    <property type="match status" value="1"/>
</dbReference>
<keyword evidence="7" id="KW-1185">Reference proteome</keyword>
<dbReference type="InterPro" id="IPR013815">
    <property type="entry name" value="ATP_grasp_subdomain_1"/>
</dbReference>
<evidence type="ECO:0000256" key="2">
    <source>
        <dbReference type="ARBA" id="ARBA00022741"/>
    </source>
</evidence>
<keyword evidence="3 4" id="KW-0067">ATP-binding</keyword>
<dbReference type="InterPro" id="IPR052032">
    <property type="entry name" value="ATP-dep_AA_Ligase"/>
</dbReference>
<keyword evidence="1" id="KW-0436">Ligase</keyword>
<dbReference type="RefSeq" id="WP_386187749.1">
    <property type="nucleotide sequence ID" value="NZ_JBHSBC010000002.1"/>
</dbReference>
<dbReference type="Gene3D" id="3.30.470.20">
    <property type="entry name" value="ATP-grasp fold, B domain"/>
    <property type="match status" value="1"/>
</dbReference>
<dbReference type="PANTHER" id="PTHR43585">
    <property type="entry name" value="FUMIPYRROLE BIOSYNTHESIS PROTEIN C"/>
    <property type="match status" value="1"/>
</dbReference>
<dbReference type="PANTHER" id="PTHR43585:SF2">
    <property type="entry name" value="ATP-GRASP ENZYME FSQD"/>
    <property type="match status" value="1"/>
</dbReference>